<dbReference type="InterPro" id="IPR027946">
    <property type="entry name" value="Ogl_dom"/>
</dbReference>
<dbReference type="Proteomes" id="UP000638648">
    <property type="component" value="Unassembled WGS sequence"/>
</dbReference>
<comment type="caution">
    <text evidence="2">The sequence shown here is derived from an EMBL/GenBank/DDBJ whole genome shotgun (WGS) entry which is preliminary data.</text>
</comment>
<dbReference type="RefSeq" id="WP_192749136.1">
    <property type="nucleotide sequence ID" value="NZ_BAABJL010000043.1"/>
</dbReference>
<evidence type="ECO:0000313" key="2">
    <source>
        <dbReference type="EMBL" id="MBE1604635.1"/>
    </source>
</evidence>
<protein>
    <submittedName>
        <fullName evidence="2">Oligogalacturonide lyase</fullName>
        <ecNumber evidence="2">4.2.2.6</ecNumber>
    </submittedName>
</protein>
<dbReference type="Pfam" id="PF07676">
    <property type="entry name" value="PD40"/>
    <property type="match status" value="1"/>
</dbReference>
<dbReference type="EMBL" id="JADBEM010000001">
    <property type="protein sequence ID" value="MBE1604635.1"/>
    <property type="molecule type" value="Genomic_DNA"/>
</dbReference>
<gene>
    <name evidence="2" type="ORF">HEB94_001483</name>
</gene>
<dbReference type="Pfam" id="PF14583">
    <property type="entry name" value="Pectate_lyase22"/>
    <property type="match status" value="1"/>
</dbReference>
<organism evidence="2 3">
    <name type="scientific">Actinopolymorpha pittospori</name>
    <dbReference type="NCBI Taxonomy" id="648752"/>
    <lineage>
        <taxon>Bacteria</taxon>
        <taxon>Bacillati</taxon>
        <taxon>Actinomycetota</taxon>
        <taxon>Actinomycetes</taxon>
        <taxon>Propionibacteriales</taxon>
        <taxon>Actinopolymorphaceae</taxon>
        <taxon>Actinopolymorpha</taxon>
    </lineage>
</organism>
<evidence type="ECO:0000259" key="1">
    <source>
        <dbReference type="Pfam" id="PF14583"/>
    </source>
</evidence>
<dbReference type="GO" id="GO:0045490">
    <property type="term" value="P:pectin catabolic process"/>
    <property type="evidence" value="ECO:0007669"/>
    <property type="project" value="InterPro"/>
</dbReference>
<feature type="domain" description="Oligogalacturonate lyase" evidence="1">
    <location>
        <begin position="1"/>
        <end position="309"/>
    </location>
</feature>
<dbReference type="EC" id="4.2.2.6" evidence="2"/>
<name>A0A927RA43_9ACTN</name>
<keyword evidence="2" id="KW-0456">Lyase</keyword>
<dbReference type="InterPro" id="IPR015943">
    <property type="entry name" value="WD40/YVTN_repeat-like_dom_sf"/>
</dbReference>
<dbReference type="SUPFAM" id="SSF82171">
    <property type="entry name" value="DPP6 N-terminal domain-like"/>
    <property type="match status" value="1"/>
</dbReference>
<dbReference type="Gene3D" id="2.130.10.10">
    <property type="entry name" value="YVTN repeat-like/Quinoprotein amine dehydrogenase"/>
    <property type="match status" value="1"/>
</dbReference>
<reference evidence="2" key="1">
    <citation type="submission" date="2020-10" db="EMBL/GenBank/DDBJ databases">
        <title>Sequencing the genomes of 1000 actinobacteria strains.</title>
        <authorList>
            <person name="Klenk H.-P."/>
        </authorList>
    </citation>
    <scope>NUCLEOTIDE SEQUENCE</scope>
    <source>
        <strain evidence="2">DSM 45354</strain>
    </source>
</reference>
<proteinExistence type="predicted"/>
<dbReference type="AlphaFoldDB" id="A0A927RA43"/>
<dbReference type="GO" id="GO:0047487">
    <property type="term" value="F:oligogalacturonide lyase activity"/>
    <property type="evidence" value="ECO:0007669"/>
    <property type="project" value="UniProtKB-EC"/>
</dbReference>
<accession>A0A927RA43</accession>
<dbReference type="InterPro" id="IPR011659">
    <property type="entry name" value="WD40"/>
</dbReference>
<keyword evidence="3" id="KW-1185">Reference proteome</keyword>
<evidence type="ECO:0000313" key="3">
    <source>
        <dbReference type="Proteomes" id="UP000638648"/>
    </source>
</evidence>
<sequence length="387" mass="43566">MAKGEVFAPEWHEVEDLETGVKSRQLTDHKAHSHHLYFTNSGWYDDNQRLLFGSDRGGASNLYSLDLRSGEFRQLTDLEEPRGAGSGSFQSTSVNPRRAEAYFWRQGKLFAIDLDTLEERLLYTVPAGFRGGGQTNVSADGAYVCVNIGQDMSDRFRMDLGAGYVGMAEYWAANPRCQVLRIPTQGGEAAVVWEEESWIGHINTSPTRPNLLTFCHEGPWHKVDHRIWMLDLDTGDAWKLRPTAPRERVGHEYWFTDGEHVGYHGWTEGGSAFHGAVRYDNTAVGEYPLSHTSMHFHSNDLNLIVGDGNRNLPRLLLWRLTETGFEGPRVLLRHRGSFHIQAVHVHPRVSPDGSQILYTTDARGYGNPHLVDIPDFDSLPPLDDEAG</sequence>